<comment type="pathway">
    <text evidence="2">Protein modification; protein glycosylation.</text>
</comment>
<evidence type="ECO:0000256" key="2">
    <source>
        <dbReference type="ARBA" id="ARBA00004922"/>
    </source>
</evidence>
<comment type="similarity">
    <text evidence="3 12">Belongs to the glycosyl hydrolase 47 family.</text>
</comment>
<feature type="binding site" evidence="11">
    <location>
        <position position="624"/>
    </location>
    <ligand>
        <name>Ca(2+)</name>
        <dbReference type="ChEBI" id="CHEBI:29108"/>
    </ligand>
</feature>
<evidence type="ECO:0000256" key="10">
    <source>
        <dbReference type="ARBA" id="ARBA00048605"/>
    </source>
</evidence>
<dbReference type="InterPro" id="IPR012341">
    <property type="entry name" value="6hp_glycosidase-like_sf"/>
</dbReference>
<dbReference type="InterPro" id="IPR036026">
    <property type="entry name" value="Seven-hairpin_glycosidases"/>
</dbReference>
<keyword evidence="11" id="KW-0479">Metal-binding</keyword>
<dbReference type="PANTHER" id="PTHR11742:SF101">
    <property type="entry name" value="MANNOSYL-OLIGOSACCHARIDE ALPHA-1,2-MANNOSIDASE 1B"/>
    <property type="match status" value="1"/>
</dbReference>
<evidence type="ECO:0000256" key="3">
    <source>
        <dbReference type="ARBA" id="ARBA00007658"/>
    </source>
</evidence>
<comment type="catalytic activity">
    <reaction evidence="9">
        <text>N(4)-(alpha-D-Man-(1-&gt;2)-alpha-D-Man-(1-&gt;2)-alpha-D-Man-(1-&gt;3)-[alpha-D-Man-(1-&gt;3)-[alpha-D-Man-(1-&gt;2)-alpha-D-Man-(1-&gt;6)]-alpha-D-Man-(1-&gt;6)]-beta-D-Man-(1-&gt;4)-beta-D-GlcNAc-(1-&gt;4)-beta-D-GlcNAc)-L-asparaginyl-[protein] (N-glucan mannose isomer 8A1,2,3B1,3) + 3 H2O = N(4)-(alpha-D-Man-(1-&gt;3)-[alpha-D-Man-(1-&gt;3)-[alpha-D-Man-(1-&gt;6)]-alpha-D-Man-(1-&gt;6)]-beta-D-Man-(1-&gt;4)-beta-D-GlcNAc-(1-&gt;4)-beta-D-GlcNAc)-L-asparaginyl-[protein] (N-glucan mannose isomer 5A1,2) + 3 beta-D-mannose</text>
        <dbReference type="Rhea" id="RHEA:56028"/>
        <dbReference type="Rhea" id="RHEA-COMP:14358"/>
        <dbReference type="Rhea" id="RHEA-COMP:14367"/>
        <dbReference type="ChEBI" id="CHEBI:15377"/>
        <dbReference type="ChEBI" id="CHEBI:28563"/>
        <dbReference type="ChEBI" id="CHEBI:59087"/>
        <dbReference type="ChEBI" id="CHEBI:60628"/>
        <dbReference type="EC" id="3.2.1.113"/>
    </reaction>
</comment>
<dbReference type="PANTHER" id="PTHR11742">
    <property type="entry name" value="MANNOSYL-OLIGOSACCHARIDE ALPHA-1,2-MANNOSIDASE-RELATED"/>
    <property type="match status" value="1"/>
</dbReference>
<dbReference type="EMBL" id="ML994615">
    <property type="protein sequence ID" value="KAF2192369.1"/>
    <property type="molecule type" value="Genomic_DNA"/>
</dbReference>
<keyword evidence="8 12" id="KW-0326">Glycosidase</keyword>
<keyword evidence="5 12" id="KW-0378">Hydrolase</keyword>
<dbReference type="Proteomes" id="UP000800200">
    <property type="component" value="Unassembled WGS sequence"/>
</dbReference>
<comment type="catalytic activity">
    <reaction evidence="10">
        <text>N(4)-(alpha-D-Man-(1-&gt;2)-alpha-D-Man-(1-&gt;2)-alpha-D-Man-(1-&gt;3)-[alpha-D-Man-(1-&gt;2)-alpha-D-Man-(1-&gt;3)-[alpha-D-Man-(1-&gt;2)-alpha-D-Man-(1-&gt;6)]-alpha-D-Man-(1-&gt;6)]-beta-D-Man-(1-&gt;4)-beta-D-GlcNAc-(1-&gt;4)-beta-D-GlcNAc)-L-asparaginyl-[protein] (N-glucan mannose isomer 9A1,2,3B1,2,3) + 4 H2O = N(4)-(alpha-D-Man-(1-&gt;3)-[alpha-D-Man-(1-&gt;3)-[alpha-D-Man-(1-&gt;6)]-alpha-D-Man-(1-&gt;6)]-beta-D-Man-(1-&gt;4)-beta-D-GlcNAc-(1-&gt;4)-beta-D-GlcNAc)-L-asparaginyl-[protein] (N-glucan mannose isomer 5A1,2) + 4 beta-D-mannose</text>
        <dbReference type="Rhea" id="RHEA:56008"/>
        <dbReference type="Rhea" id="RHEA-COMP:14356"/>
        <dbReference type="Rhea" id="RHEA-COMP:14367"/>
        <dbReference type="ChEBI" id="CHEBI:15377"/>
        <dbReference type="ChEBI" id="CHEBI:28563"/>
        <dbReference type="ChEBI" id="CHEBI:59087"/>
        <dbReference type="ChEBI" id="CHEBI:139493"/>
        <dbReference type="EC" id="3.2.1.113"/>
    </reaction>
</comment>
<dbReference type="PRINTS" id="PR00747">
    <property type="entry name" value="GLYHDRLASE47"/>
</dbReference>
<evidence type="ECO:0000256" key="4">
    <source>
        <dbReference type="ARBA" id="ARBA00022729"/>
    </source>
</evidence>
<dbReference type="InterPro" id="IPR001382">
    <property type="entry name" value="Glyco_hydro_47"/>
</dbReference>
<evidence type="ECO:0000256" key="7">
    <source>
        <dbReference type="ARBA" id="ARBA00023180"/>
    </source>
</evidence>
<dbReference type="UniPathway" id="UPA00378"/>
<accession>A0A6A6ENN4</accession>
<evidence type="ECO:0000313" key="15">
    <source>
        <dbReference type="EMBL" id="KAF2192369.1"/>
    </source>
</evidence>
<sequence length="649" mass="72505">MRLTASRIFQIGLLLLFFFLVYTHLIPRNDEQSLVSGAPKPADPKDQAESQSQTHDHPHPQRPAHPHPQRPTVTQSSAYPKGTANLEEATDTQGAADPQEMTDTENKNDSENTTILQNSKDSQNLTDPGSRSQFIKDAFIYGWRGYKQHAYPHDMLKPLSNTTLDGRSGWGATIVDALTAAILLEVPETIDAALQHIPTISWQIASYEGVAIFGSTIRYLGAMLSAYDMLTTTHSHLVNADSKNKLPELLSQAQALADLLSPSFGTPLGINSNFLNLTDHNITSKNGINDITAISGLPLEWTHLSDLTGNHTYAEISQKSLNAILNVTGDHPSPFPGLFPKHLSLETGNFETGNFDTSDVGGWSHAGGGLYEMLMKNYVYDPVHFKSYREKWITAADSTIKYLASHAQGRPDLTFLAEFNGTELIYRQDHSGMFAAANFILGGAATGEKRFLDFGLQLVNTYIKIYGATETGIGPESFGWIPTTCDTGEETRKEICQVPEEYVSQEKSGFVRSSGYWITNSNYLLRPEVLESLYYAYRVTKDEKYREESWKIVERVIRWCRAGSAFAELEDVNKKMEVGSEEGRRDWMNSYMLSEVLMYSYIIHQEDAPWQLKSNGKNEWVFTTQAHPLRVKAKIEGSAQRSWTNSTSV</sequence>
<reference evidence="15" key="1">
    <citation type="journal article" date="2020" name="Stud. Mycol.">
        <title>101 Dothideomycetes genomes: a test case for predicting lifestyles and emergence of pathogens.</title>
        <authorList>
            <person name="Haridas S."/>
            <person name="Albert R."/>
            <person name="Binder M."/>
            <person name="Bloem J."/>
            <person name="Labutti K."/>
            <person name="Salamov A."/>
            <person name="Andreopoulos B."/>
            <person name="Baker S."/>
            <person name="Barry K."/>
            <person name="Bills G."/>
            <person name="Bluhm B."/>
            <person name="Cannon C."/>
            <person name="Castanera R."/>
            <person name="Culley D."/>
            <person name="Daum C."/>
            <person name="Ezra D."/>
            <person name="Gonzalez J."/>
            <person name="Henrissat B."/>
            <person name="Kuo A."/>
            <person name="Liang C."/>
            <person name="Lipzen A."/>
            <person name="Lutzoni F."/>
            <person name="Magnuson J."/>
            <person name="Mondo S."/>
            <person name="Nolan M."/>
            <person name="Ohm R."/>
            <person name="Pangilinan J."/>
            <person name="Park H.-J."/>
            <person name="Ramirez L."/>
            <person name="Alfaro M."/>
            <person name="Sun H."/>
            <person name="Tritt A."/>
            <person name="Yoshinaga Y."/>
            <person name="Zwiers L.-H."/>
            <person name="Turgeon B."/>
            <person name="Goodwin S."/>
            <person name="Spatafora J."/>
            <person name="Crous P."/>
            <person name="Grigoriev I."/>
        </authorList>
    </citation>
    <scope>NUCLEOTIDE SEQUENCE</scope>
    <source>
        <strain evidence="15">CBS 207.26</strain>
    </source>
</reference>
<comment type="cofactor">
    <cofactor evidence="1 11">
        <name>Ca(2+)</name>
        <dbReference type="ChEBI" id="CHEBI:29108"/>
    </cofactor>
</comment>
<dbReference type="GO" id="GO:0005975">
    <property type="term" value="P:carbohydrate metabolic process"/>
    <property type="evidence" value="ECO:0007669"/>
    <property type="project" value="InterPro"/>
</dbReference>
<feature type="region of interest" description="Disordered" evidence="13">
    <location>
        <begin position="33"/>
        <end position="129"/>
    </location>
</feature>
<dbReference type="GO" id="GO:0005783">
    <property type="term" value="C:endoplasmic reticulum"/>
    <property type="evidence" value="ECO:0007669"/>
    <property type="project" value="TreeGrafter"/>
</dbReference>
<protein>
    <recommendedName>
        <fullName evidence="12">alpha-1,2-Mannosidase</fullName>
        <ecNumber evidence="12">3.2.1.-</ecNumber>
    </recommendedName>
</protein>
<dbReference type="OrthoDB" id="8118055at2759"/>
<dbReference type="GO" id="GO:0036503">
    <property type="term" value="P:ERAD pathway"/>
    <property type="evidence" value="ECO:0007669"/>
    <property type="project" value="UniProtKB-ARBA"/>
</dbReference>
<evidence type="ECO:0000256" key="11">
    <source>
        <dbReference type="PIRSR" id="PIRSR601382-2"/>
    </source>
</evidence>
<dbReference type="InterPro" id="IPR050749">
    <property type="entry name" value="Glycosyl_Hydrolase_47"/>
</dbReference>
<evidence type="ECO:0000256" key="8">
    <source>
        <dbReference type="ARBA" id="ARBA00023295"/>
    </source>
</evidence>
<evidence type="ECO:0000256" key="14">
    <source>
        <dbReference type="SAM" id="SignalP"/>
    </source>
</evidence>
<dbReference type="GO" id="GO:0005509">
    <property type="term" value="F:calcium ion binding"/>
    <property type="evidence" value="ECO:0007669"/>
    <property type="project" value="InterPro"/>
</dbReference>
<feature type="compositionally biased region" description="Polar residues" evidence="13">
    <location>
        <begin position="111"/>
        <end position="129"/>
    </location>
</feature>
<evidence type="ECO:0000256" key="1">
    <source>
        <dbReference type="ARBA" id="ARBA00001913"/>
    </source>
</evidence>
<feature type="signal peptide" evidence="14">
    <location>
        <begin position="1"/>
        <end position="23"/>
    </location>
</feature>
<keyword evidence="16" id="KW-1185">Reference proteome</keyword>
<dbReference type="FunFam" id="1.50.10.10:FF:000047">
    <property type="entry name" value="Mannosyl-oligosaccharide alpha-1,2-mannosidase"/>
    <property type="match status" value="1"/>
</dbReference>
<evidence type="ECO:0000256" key="13">
    <source>
        <dbReference type="SAM" id="MobiDB-lite"/>
    </source>
</evidence>
<dbReference type="GO" id="GO:0004571">
    <property type="term" value="F:mannosyl-oligosaccharide 1,2-alpha-mannosidase activity"/>
    <property type="evidence" value="ECO:0007669"/>
    <property type="project" value="UniProtKB-EC"/>
</dbReference>
<dbReference type="EC" id="3.2.1.-" evidence="12"/>
<name>A0A6A6ENN4_9PEZI</name>
<evidence type="ECO:0000256" key="5">
    <source>
        <dbReference type="ARBA" id="ARBA00022801"/>
    </source>
</evidence>
<evidence type="ECO:0000313" key="16">
    <source>
        <dbReference type="Proteomes" id="UP000800200"/>
    </source>
</evidence>
<organism evidence="15 16">
    <name type="scientific">Zopfia rhizophila CBS 207.26</name>
    <dbReference type="NCBI Taxonomy" id="1314779"/>
    <lineage>
        <taxon>Eukaryota</taxon>
        <taxon>Fungi</taxon>
        <taxon>Dikarya</taxon>
        <taxon>Ascomycota</taxon>
        <taxon>Pezizomycotina</taxon>
        <taxon>Dothideomycetes</taxon>
        <taxon>Dothideomycetes incertae sedis</taxon>
        <taxon>Zopfiaceae</taxon>
        <taxon>Zopfia</taxon>
    </lineage>
</organism>
<keyword evidence="11" id="KW-0106">Calcium</keyword>
<keyword evidence="7" id="KW-0325">Glycoprotein</keyword>
<dbReference type="AlphaFoldDB" id="A0A6A6ENN4"/>
<gene>
    <name evidence="15" type="ORF">K469DRAFT_716899</name>
</gene>
<dbReference type="Pfam" id="PF01532">
    <property type="entry name" value="Glyco_hydro_47"/>
    <property type="match status" value="1"/>
</dbReference>
<keyword evidence="6" id="KW-1015">Disulfide bond</keyword>
<proteinExistence type="inferred from homology"/>
<feature type="compositionally biased region" description="Basic and acidic residues" evidence="13">
    <location>
        <begin position="42"/>
        <end position="59"/>
    </location>
</feature>
<dbReference type="Gene3D" id="1.50.10.10">
    <property type="match status" value="1"/>
</dbReference>
<dbReference type="GO" id="GO:0016020">
    <property type="term" value="C:membrane"/>
    <property type="evidence" value="ECO:0007669"/>
    <property type="project" value="InterPro"/>
</dbReference>
<evidence type="ECO:0000256" key="9">
    <source>
        <dbReference type="ARBA" id="ARBA00047669"/>
    </source>
</evidence>
<evidence type="ECO:0000256" key="12">
    <source>
        <dbReference type="RuleBase" id="RU361193"/>
    </source>
</evidence>
<keyword evidence="4 14" id="KW-0732">Signal</keyword>
<feature type="chain" id="PRO_5025512154" description="alpha-1,2-Mannosidase" evidence="14">
    <location>
        <begin position="24"/>
        <end position="649"/>
    </location>
</feature>
<dbReference type="SUPFAM" id="SSF48225">
    <property type="entry name" value="Seven-hairpin glycosidases"/>
    <property type="match status" value="1"/>
</dbReference>
<evidence type="ECO:0000256" key="6">
    <source>
        <dbReference type="ARBA" id="ARBA00023157"/>
    </source>
</evidence>